<evidence type="ECO:0000313" key="2">
    <source>
        <dbReference type="EMBL" id="RDH42859.1"/>
    </source>
</evidence>
<reference evidence="2 3" key="1">
    <citation type="submission" date="2017-04" db="EMBL/GenBank/DDBJ databases">
        <title>Draft genome sequence of Zooshikella ganghwensis VG4 isolated from Red Sea sediments.</title>
        <authorList>
            <person name="Rehman Z."/>
            <person name="Alam I."/>
            <person name="Kamau A."/>
            <person name="Bajic V."/>
            <person name="Leiknes T."/>
        </authorList>
    </citation>
    <scope>NUCLEOTIDE SEQUENCE [LARGE SCALE GENOMIC DNA]</scope>
    <source>
        <strain evidence="2 3">VG4</strain>
    </source>
</reference>
<gene>
    <name evidence="2" type="ORF">B9G39_05005</name>
</gene>
<dbReference type="SUPFAM" id="SSF53335">
    <property type="entry name" value="S-adenosyl-L-methionine-dependent methyltransferases"/>
    <property type="match status" value="1"/>
</dbReference>
<dbReference type="CDD" id="cd02440">
    <property type="entry name" value="AdoMet_MTases"/>
    <property type="match status" value="1"/>
</dbReference>
<dbReference type="GO" id="GO:0008168">
    <property type="term" value="F:methyltransferase activity"/>
    <property type="evidence" value="ECO:0007669"/>
    <property type="project" value="UniProtKB-KW"/>
</dbReference>
<dbReference type="RefSeq" id="WP_094786304.1">
    <property type="nucleotide sequence ID" value="NZ_NDXW01000001.1"/>
</dbReference>
<dbReference type="Pfam" id="PF13649">
    <property type="entry name" value="Methyltransf_25"/>
    <property type="match status" value="1"/>
</dbReference>
<name>A0A4P9VJZ7_9GAMM</name>
<dbReference type="InterPro" id="IPR029063">
    <property type="entry name" value="SAM-dependent_MTases_sf"/>
</dbReference>
<evidence type="ECO:0000313" key="3">
    <source>
        <dbReference type="Proteomes" id="UP000257039"/>
    </source>
</evidence>
<dbReference type="EMBL" id="NDXW01000001">
    <property type="protein sequence ID" value="RDH42859.1"/>
    <property type="molecule type" value="Genomic_DNA"/>
</dbReference>
<accession>A0A4P9VJZ7</accession>
<keyword evidence="2" id="KW-0808">Transferase</keyword>
<keyword evidence="3" id="KW-1185">Reference proteome</keyword>
<organism evidence="2 3">
    <name type="scientific">Zooshikella ganghwensis</name>
    <dbReference type="NCBI Taxonomy" id="202772"/>
    <lineage>
        <taxon>Bacteria</taxon>
        <taxon>Pseudomonadati</taxon>
        <taxon>Pseudomonadota</taxon>
        <taxon>Gammaproteobacteria</taxon>
        <taxon>Oceanospirillales</taxon>
        <taxon>Zooshikellaceae</taxon>
        <taxon>Zooshikella</taxon>
    </lineage>
</organism>
<dbReference type="AlphaFoldDB" id="A0A4P9VJZ7"/>
<dbReference type="Gene3D" id="3.40.50.150">
    <property type="entry name" value="Vaccinia Virus protein VP39"/>
    <property type="match status" value="1"/>
</dbReference>
<evidence type="ECO:0000259" key="1">
    <source>
        <dbReference type="Pfam" id="PF13649"/>
    </source>
</evidence>
<dbReference type="GO" id="GO:0032259">
    <property type="term" value="P:methylation"/>
    <property type="evidence" value="ECO:0007669"/>
    <property type="project" value="UniProtKB-KW"/>
</dbReference>
<feature type="domain" description="Methyltransferase" evidence="1">
    <location>
        <begin position="50"/>
        <end position="156"/>
    </location>
</feature>
<sequence>MSEETSVLIKKNLSAFDRVGSYNQDQINGFDEAFLNQFLQFISLNNAQHVLDAMAGNGNLTHRMMSYCHHHNIKLPSFTLLEYSSVQTELARTTFNEANVNIINGDVLTMSDRISQQALAANYFDRVVIKSGNHEIPFAKQFQLYKSIFNVLKPGGVFINLGFLFSNQREREEFTQITRVKDNLIGATDSVTNRYFLLRHELYSLLHEVGFNSIECSTAFNYSIHSDIVENEYFPENSSAIKKIIATQQQAKMLLKNKRIKIDKITESSTMYLPGEITIATKPVKP</sequence>
<proteinExistence type="predicted"/>
<dbReference type="InterPro" id="IPR041698">
    <property type="entry name" value="Methyltransf_25"/>
</dbReference>
<comment type="caution">
    <text evidence="2">The sequence shown here is derived from an EMBL/GenBank/DDBJ whole genome shotgun (WGS) entry which is preliminary data.</text>
</comment>
<protein>
    <submittedName>
        <fullName evidence="2">Class I SAM-dependent methyltransferase</fullName>
    </submittedName>
</protein>
<dbReference type="Proteomes" id="UP000257039">
    <property type="component" value="Unassembled WGS sequence"/>
</dbReference>
<keyword evidence="2" id="KW-0489">Methyltransferase</keyword>